<organism evidence="1 2">
    <name type="scientific">Salibacterium qingdaonense</name>
    <dbReference type="NCBI Taxonomy" id="266892"/>
    <lineage>
        <taxon>Bacteria</taxon>
        <taxon>Bacillati</taxon>
        <taxon>Bacillota</taxon>
        <taxon>Bacilli</taxon>
        <taxon>Bacillales</taxon>
        <taxon>Bacillaceae</taxon>
    </lineage>
</organism>
<sequence>MARKSNRSIIILELLHHEDMQSRELARRLRLKSMNRFNERNLDRKLQKLEEKNQVRSYWYDDQKQTSGAVYYMITVEGQKTLRKEGERGSLVMEVIGYILEGLRVWL</sequence>
<dbReference type="EMBL" id="FOTY01000015">
    <property type="protein sequence ID" value="SFM10664.1"/>
    <property type="molecule type" value="Genomic_DNA"/>
</dbReference>
<dbReference type="OrthoDB" id="9843418at2"/>
<dbReference type="Proteomes" id="UP000199668">
    <property type="component" value="Unassembled WGS sequence"/>
</dbReference>
<dbReference type="AlphaFoldDB" id="A0A1I4N502"/>
<accession>A0A1I4N502</accession>
<keyword evidence="2" id="KW-1185">Reference proteome</keyword>
<gene>
    <name evidence="1" type="ORF">SAMN04488054_11541</name>
</gene>
<proteinExistence type="predicted"/>
<evidence type="ECO:0000313" key="1">
    <source>
        <dbReference type="EMBL" id="SFM10664.1"/>
    </source>
</evidence>
<dbReference type="STRING" id="266892.SAMN04488054_11541"/>
<dbReference type="SUPFAM" id="SSF46785">
    <property type="entry name" value="Winged helix' DNA-binding domain"/>
    <property type="match status" value="1"/>
</dbReference>
<dbReference type="InterPro" id="IPR036390">
    <property type="entry name" value="WH_DNA-bd_sf"/>
</dbReference>
<dbReference type="Gene3D" id="1.10.10.10">
    <property type="entry name" value="Winged helix-like DNA-binding domain superfamily/Winged helix DNA-binding domain"/>
    <property type="match status" value="1"/>
</dbReference>
<name>A0A1I4N502_9BACI</name>
<reference evidence="1 2" key="1">
    <citation type="submission" date="2016-10" db="EMBL/GenBank/DDBJ databases">
        <authorList>
            <person name="de Groot N.N."/>
        </authorList>
    </citation>
    <scope>NUCLEOTIDE SEQUENCE [LARGE SCALE GENOMIC DNA]</scope>
    <source>
        <strain evidence="1 2">CGMCC 1.6134</strain>
    </source>
</reference>
<dbReference type="RefSeq" id="WP_090927259.1">
    <property type="nucleotide sequence ID" value="NZ_FOTY01000015.1"/>
</dbReference>
<dbReference type="InterPro" id="IPR036388">
    <property type="entry name" value="WH-like_DNA-bd_sf"/>
</dbReference>
<evidence type="ECO:0000313" key="2">
    <source>
        <dbReference type="Proteomes" id="UP000199668"/>
    </source>
</evidence>
<protein>
    <submittedName>
        <fullName evidence="1">Transcriptional regulator PadR-like family protein</fullName>
    </submittedName>
</protein>